<feature type="domain" description="BON" evidence="2">
    <location>
        <begin position="37"/>
        <end position="105"/>
    </location>
</feature>
<sequence length="105" mass="11020">MMIRATVLALATAVGALTLLPGCAVTRGQSSVGEYVDDAAVTTAVKSKFVEAKTVDASSIHVETLQGEVMLSGFAKNATEKADAERLAREVKGVKRVKNEIAIRS</sequence>
<dbReference type="Gene3D" id="3.30.1340.30">
    <property type="match status" value="1"/>
</dbReference>
<dbReference type="InterPro" id="IPR014004">
    <property type="entry name" value="Transpt-assoc_nodulatn_dom_bac"/>
</dbReference>
<accession>A0A246J7S1</accession>
<dbReference type="PROSITE" id="PS50914">
    <property type="entry name" value="BON"/>
    <property type="match status" value="1"/>
</dbReference>
<evidence type="ECO:0000259" key="2">
    <source>
        <dbReference type="PROSITE" id="PS50914"/>
    </source>
</evidence>
<keyword evidence="1" id="KW-0732">Signal</keyword>
<name>A0A246J7S1_9BURK</name>
<dbReference type="AlphaFoldDB" id="A0A246J7S1"/>
<organism evidence="3 4">
    <name type="scientific">Roseateles aquatilis</name>
    <dbReference type="NCBI Taxonomy" id="431061"/>
    <lineage>
        <taxon>Bacteria</taxon>
        <taxon>Pseudomonadati</taxon>
        <taxon>Pseudomonadota</taxon>
        <taxon>Betaproteobacteria</taxon>
        <taxon>Burkholderiales</taxon>
        <taxon>Sphaerotilaceae</taxon>
        <taxon>Roseateles</taxon>
    </lineage>
</organism>
<keyword evidence="4" id="KW-1185">Reference proteome</keyword>
<comment type="caution">
    <text evidence="3">The sequence shown here is derived from an EMBL/GenBank/DDBJ whole genome shotgun (WGS) entry which is preliminary data.</text>
</comment>
<dbReference type="OrthoDB" id="7360581at2"/>
<proteinExistence type="predicted"/>
<protein>
    <submittedName>
        <fullName evidence="3">Transporter</fullName>
    </submittedName>
</protein>
<dbReference type="InterPro" id="IPR007055">
    <property type="entry name" value="BON_dom"/>
</dbReference>
<dbReference type="SMART" id="SM00749">
    <property type="entry name" value="BON"/>
    <property type="match status" value="1"/>
</dbReference>
<gene>
    <name evidence="3" type="ORF">CDN99_17330</name>
</gene>
<dbReference type="Proteomes" id="UP000197468">
    <property type="component" value="Unassembled WGS sequence"/>
</dbReference>
<reference evidence="3 4" key="1">
    <citation type="journal article" date="2008" name="Int. J. Syst. Evol. Microbiol.">
        <title>Description of Roseateles aquatilis sp. nov. and Roseateles terrae sp. nov., in the class Betaproteobacteria, and emended description of the genus Roseateles.</title>
        <authorList>
            <person name="Gomila M."/>
            <person name="Bowien B."/>
            <person name="Falsen E."/>
            <person name="Moore E.R."/>
            <person name="Lalucat J."/>
        </authorList>
    </citation>
    <scope>NUCLEOTIDE SEQUENCE [LARGE SCALE GENOMIC DNA]</scope>
    <source>
        <strain evidence="3 4">CCUG 48205</strain>
    </source>
</reference>
<feature type="signal peptide" evidence="1">
    <location>
        <begin position="1"/>
        <end position="24"/>
    </location>
</feature>
<evidence type="ECO:0000313" key="4">
    <source>
        <dbReference type="Proteomes" id="UP000197468"/>
    </source>
</evidence>
<evidence type="ECO:0000313" key="3">
    <source>
        <dbReference type="EMBL" id="OWQ88602.1"/>
    </source>
</evidence>
<dbReference type="Pfam" id="PF04972">
    <property type="entry name" value="BON"/>
    <property type="match status" value="1"/>
</dbReference>
<dbReference type="EMBL" id="NIOF01000007">
    <property type="protein sequence ID" value="OWQ88602.1"/>
    <property type="molecule type" value="Genomic_DNA"/>
</dbReference>
<dbReference type="PANTHER" id="PTHR34606">
    <property type="entry name" value="BON DOMAIN-CONTAINING PROTEIN"/>
    <property type="match status" value="1"/>
</dbReference>
<dbReference type="PANTHER" id="PTHR34606:SF16">
    <property type="entry name" value="BON DOMAIN-CONTAINING PROTEIN"/>
    <property type="match status" value="1"/>
</dbReference>
<feature type="chain" id="PRO_5012015321" evidence="1">
    <location>
        <begin position="25"/>
        <end position="105"/>
    </location>
</feature>
<dbReference type="InterPro" id="IPR051686">
    <property type="entry name" value="Lipoprotein_DolP"/>
</dbReference>
<evidence type="ECO:0000256" key="1">
    <source>
        <dbReference type="SAM" id="SignalP"/>
    </source>
</evidence>